<comment type="caution">
    <text evidence="1">The sequence shown here is derived from an EMBL/GenBank/DDBJ whole genome shotgun (WGS) entry which is preliminary data.</text>
</comment>
<dbReference type="EMBL" id="BIFQ01000001">
    <property type="protein sequence ID" value="GCE02917.1"/>
    <property type="molecule type" value="Genomic_DNA"/>
</dbReference>
<sequence length="61" mass="6680">MFSTGLSILFSARVSYSKGRAVIRSWGRARAPRGTGVRNAASLIIEKEEDKHVNDDEATNS</sequence>
<name>A0A401Z7S8_9CHLR</name>
<organism evidence="1 2">
    <name type="scientific">Dictyobacter aurantiacus</name>
    <dbReference type="NCBI Taxonomy" id="1936993"/>
    <lineage>
        <taxon>Bacteria</taxon>
        <taxon>Bacillati</taxon>
        <taxon>Chloroflexota</taxon>
        <taxon>Ktedonobacteria</taxon>
        <taxon>Ktedonobacterales</taxon>
        <taxon>Dictyobacteraceae</taxon>
        <taxon>Dictyobacter</taxon>
    </lineage>
</organism>
<proteinExistence type="predicted"/>
<gene>
    <name evidence="1" type="ORF">KDAU_02460</name>
</gene>
<evidence type="ECO:0000313" key="1">
    <source>
        <dbReference type="EMBL" id="GCE02917.1"/>
    </source>
</evidence>
<reference evidence="2" key="1">
    <citation type="submission" date="2018-12" db="EMBL/GenBank/DDBJ databases">
        <title>Tengunoibacter tsumagoiensis gen. nov., sp. nov., Dictyobacter kobayashii sp. nov., D. alpinus sp. nov., and D. joshuensis sp. nov. and description of Dictyobacteraceae fam. nov. within the order Ktedonobacterales isolated from Tengu-no-mugimeshi.</title>
        <authorList>
            <person name="Wang C.M."/>
            <person name="Zheng Y."/>
            <person name="Sakai Y."/>
            <person name="Toyoda A."/>
            <person name="Minakuchi Y."/>
            <person name="Abe K."/>
            <person name="Yokota A."/>
            <person name="Yabe S."/>
        </authorList>
    </citation>
    <scope>NUCLEOTIDE SEQUENCE [LARGE SCALE GENOMIC DNA]</scope>
    <source>
        <strain evidence="2">S-27</strain>
    </source>
</reference>
<dbReference type="Proteomes" id="UP000287224">
    <property type="component" value="Unassembled WGS sequence"/>
</dbReference>
<accession>A0A401Z7S8</accession>
<evidence type="ECO:0000313" key="2">
    <source>
        <dbReference type="Proteomes" id="UP000287224"/>
    </source>
</evidence>
<dbReference type="AlphaFoldDB" id="A0A401Z7S8"/>
<keyword evidence="2" id="KW-1185">Reference proteome</keyword>
<protein>
    <submittedName>
        <fullName evidence="1">Uncharacterized protein</fullName>
    </submittedName>
</protein>